<dbReference type="AlphaFoldDB" id="A0A448V4M5"/>
<proteinExistence type="predicted"/>
<sequence length="133" mass="15102">MEKFRGHLYNWYATDTLTPLLPTYISTVDSGNLAGHLVTPSSALSEWAKASPVFLQSDRAGLFDVNDILEETVKEIPSNHPILRPLRQQIEEHIDHFHRSICAFVEKSESPPFHITNPLLQAREIARLISEID</sequence>
<protein>
    <submittedName>
        <fullName evidence="1">Uncharacterized protein</fullName>
    </submittedName>
</protein>
<dbReference type="EMBL" id="LR134529">
    <property type="protein sequence ID" value="VEJ44689.1"/>
    <property type="molecule type" value="Genomic_DNA"/>
</dbReference>
<evidence type="ECO:0000313" key="2">
    <source>
        <dbReference type="Proteomes" id="UP000274201"/>
    </source>
</evidence>
<gene>
    <name evidence="1" type="ORF">NCTC12905_00327</name>
</gene>
<reference evidence="1 2" key="1">
    <citation type="submission" date="2018-12" db="EMBL/GenBank/DDBJ databases">
        <authorList>
            <consortium name="Pathogen Informatics"/>
        </authorList>
    </citation>
    <scope>NUCLEOTIDE SEQUENCE [LARGE SCALE GENOMIC DNA]</scope>
    <source>
        <strain evidence="1 2">NCTC12905</strain>
    </source>
</reference>
<organism evidence="1 2">
    <name type="scientific">Bartonella vinsonii</name>
    <name type="common">Rochalimaea vinsonii</name>
    <dbReference type="NCBI Taxonomy" id="33047"/>
    <lineage>
        <taxon>Bacteria</taxon>
        <taxon>Pseudomonadati</taxon>
        <taxon>Pseudomonadota</taxon>
        <taxon>Alphaproteobacteria</taxon>
        <taxon>Hyphomicrobiales</taxon>
        <taxon>Bartonellaceae</taxon>
        <taxon>Bartonella</taxon>
    </lineage>
</organism>
<name>A0A448V4M5_BARVI</name>
<dbReference type="Proteomes" id="UP000274201">
    <property type="component" value="Chromosome"/>
</dbReference>
<dbReference type="Gene3D" id="1.50.10.140">
    <property type="match status" value="1"/>
</dbReference>
<evidence type="ECO:0000313" key="1">
    <source>
        <dbReference type="EMBL" id="VEJ44689.1"/>
    </source>
</evidence>
<accession>A0A448V4M5</accession>